<dbReference type="PANTHER" id="PTHR45138:SF9">
    <property type="entry name" value="DIGUANYLATE CYCLASE DGCM-RELATED"/>
    <property type="match status" value="1"/>
</dbReference>
<name>A0A317FX35_BUTFI</name>
<evidence type="ECO:0000313" key="2">
    <source>
        <dbReference type="EMBL" id="PWT26254.1"/>
    </source>
</evidence>
<sequence length="165" mass="18811">MDNTILVSAVFTHVYTYIMYTNRDPLTFLLNRQAYYEYVRANEKKITGVISVDMNELKGINDTLGHAEGDKALVQIGTVLKKTRSHGTLIYRMGGDEFTVICTDSDKNDIEKIVKNIEHEMNKTPYTCSIGYACQDAGKLWMSLIAKRISECMIINKNIMTHMIE</sequence>
<dbReference type="Pfam" id="PF00990">
    <property type="entry name" value="GGDEF"/>
    <property type="match status" value="1"/>
</dbReference>
<dbReference type="GO" id="GO:0052621">
    <property type="term" value="F:diguanylate cyclase activity"/>
    <property type="evidence" value="ECO:0007669"/>
    <property type="project" value="TreeGrafter"/>
</dbReference>
<accession>A0A317FX35</accession>
<dbReference type="InterPro" id="IPR043128">
    <property type="entry name" value="Rev_trsase/Diguanyl_cyclase"/>
</dbReference>
<feature type="domain" description="GGDEF" evidence="1">
    <location>
        <begin position="45"/>
        <end position="165"/>
    </location>
</feature>
<reference evidence="2 3" key="1">
    <citation type="submission" date="2017-09" db="EMBL/GenBank/DDBJ databases">
        <title>High-quality draft genome sequence of Butyrivibrio fibrisolvens INBov1, isolated from cow rumen.</title>
        <authorList>
            <person name="Rodriguez Hernaez J."/>
            <person name="Rivarola M."/>
            <person name="Paniego N."/>
            <person name="Cravero S."/>
            <person name="Ceron Cucchi M."/>
            <person name="Martinez M.C."/>
        </authorList>
    </citation>
    <scope>NUCLEOTIDE SEQUENCE [LARGE SCALE GENOMIC DNA]</scope>
    <source>
        <strain evidence="2 3">INBov1</strain>
    </source>
</reference>
<dbReference type="InterPro" id="IPR050469">
    <property type="entry name" value="Diguanylate_Cyclase"/>
</dbReference>
<keyword evidence="3" id="KW-1185">Reference proteome</keyword>
<proteinExistence type="predicted"/>
<organism evidence="2 3">
    <name type="scientific">Butyrivibrio fibrisolvens</name>
    <dbReference type="NCBI Taxonomy" id="831"/>
    <lineage>
        <taxon>Bacteria</taxon>
        <taxon>Bacillati</taxon>
        <taxon>Bacillota</taxon>
        <taxon>Clostridia</taxon>
        <taxon>Lachnospirales</taxon>
        <taxon>Lachnospiraceae</taxon>
        <taxon>Butyrivibrio</taxon>
    </lineage>
</organism>
<dbReference type="CDD" id="cd01949">
    <property type="entry name" value="GGDEF"/>
    <property type="match status" value="1"/>
</dbReference>
<dbReference type="Gene3D" id="3.30.70.270">
    <property type="match status" value="1"/>
</dbReference>
<dbReference type="PANTHER" id="PTHR45138">
    <property type="entry name" value="REGULATORY COMPONENTS OF SENSORY TRANSDUCTION SYSTEM"/>
    <property type="match status" value="1"/>
</dbReference>
<dbReference type="SUPFAM" id="SSF55073">
    <property type="entry name" value="Nucleotide cyclase"/>
    <property type="match status" value="1"/>
</dbReference>
<evidence type="ECO:0000313" key="3">
    <source>
        <dbReference type="Proteomes" id="UP000245488"/>
    </source>
</evidence>
<comment type="caution">
    <text evidence="2">The sequence shown here is derived from an EMBL/GenBank/DDBJ whole genome shotgun (WGS) entry which is preliminary data.</text>
</comment>
<dbReference type="NCBIfam" id="TIGR00254">
    <property type="entry name" value="GGDEF"/>
    <property type="match status" value="1"/>
</dbReference>
<dbReference type="PROSITE" id="PS50887">
    <property type="entry name" value="GGDEF"/>
    <property type="match status" value="1"/>
</dbReference>
<dbReference type="AlphaFoldDB" id="A0A317FX35"/>
<dbReference type="Proteomes" id="UP000245488">
    <property type="component" value="Chromosome"/>
</dbReference>
<dbReference type="InterPro" id="IPR029787">
    <property type="entry name" value="Nucleotide_cyclase"/>
</dbReference>
<protein>
    <recommendedName>
        <fullName evidence="1">GGDEF domain-containing protein</fullName>
    </recommendedName>
</protein>
<evidence type="ECO:0000259" key="1">
    <source>
        <dbReference type="PROSITE" id="PS50887"/>
    </source>
</evidence>
<dbReference type="EMBL" id="NXNG01000001">
    <property type="protein sequence ID" value="PWT26254.1"/>
    <property type="molecule type" value="Genomic_DNA"/>
</dbReference>
<gene>
    <name evidence="2" type="ORF">CPT75_03510</name>
</gene>
<dbReference type="SMART" id="SM00267">
    <property type="entry name" value="GGDEF"/>
    <property type="match status" value="1"/>
</dbReference>
<dbReference type="InterPro" id="IPR000160">
    <property type="entry name" value="GGDEF_dom"/>
</dbReference>